<dbReference type="Pfam" id="PF10805">
    <property type="entry name" value="DUF2730"/>
    <property type="match status" value="1"/>
</dbReference>
<accession>A0A0F9ACZ7</accession>
<sequence>MTDIAAWRLAVEAASFVALVVSLGVGAYAWRLKREQVTRASLDALDRRQEVIETKFEALPGMSSWQRVADQISGLCVDVRGLQAEIRGHGVGLKRVENQVALLLENALKGDRG</sequence>
<keyword evidence="1" id="KW-0472">Membrane</keyword>
<dbReference type="EMBL" id="LAZR01043286">
    <property type="protein sequence ID" value="KKL07454.1"/>
    <property type="molecule type" value="Genomic_DNA"/>
</dbReference>
<keyword evidence="1" id="KW-0812">Transmembrane</keyword>
<evidence type="ECO:0008006" key="3">
    <source>
        <dbReference type="Google" id="ProtNLM"/>
    </source>
</evidence>
<reference evidence="2" key="1">
    <citation type="journal article" date="2015" name="Nature">
        <title>Complex archaea that bridge the gap between prokaryotes and eukaryotes.</title>
        <authorList>
            <person name="Spang A."/>
            <person name="Saw J.H."/>
            <person name="Jorgensen S.L."/>
            <person name="Zaremba-Niedzwiedzka K."/>
            <person name="Martijn J."/>
            <person name="Lind A.E."/>
            <person name="van Eijk R."/>
            <person name="Schleper C."/>
            <person name="Guy L."/>
            <person name="Ettema T.J."/>
        </authorList>
    </citation>
    <scope>NUCLEOTIDE SEQUENCE</scope>
</reference>
<dbReference type="InterPro" id="IPR020269">
    <property type="entry name" value="Phage_Mu_Releasin"/>
</dbReference>
<protein>
    <recommendedName>
        <fullName evidence="3">DUF2730 family protein</fullName>
    </recommendedName>
</protein>
<proteinExistence type="predicted"/>
<evidence type="ECO:0000256" key="1">
    <source>
        <dbReference type="SAM" id="Phobius"/>
    </source>
</evidence>
<feature type="transmembrane region" description="Helical" evidence="1">
    <location>
        <begin position="6"/>
        <end position="30"/>
    </location>
</feature>
<name>A0A0F9ACZ7_9ZZZZ</name>
<dbReference type="AlphaFoldDB" id="A0A0F9ACZ7"/>
<comment type="caution">
    <text evidence="2">The sequence shown here is derived from an EMBL/GenBank/DDBJ whole genome shotgun (WGS) entry which is preliminary data.</text>
</comment>
<evidence type="ECO:0000313" key="2">
    <source>
        <dbReference type="EMBL" id="KKL07454.1"/>
    </source>
</evidence>
<organism evidence="2">
    <name type="scientific">marine sediment metagenome</name>
    <dbReference type="NCBI Taxonomy" id="412755"/>
    <lineage>
        <taxon>unclassified sequences</taxon>
        <taxon>metagenomes</taxon>
        <taxon>ecological metagenomes</taxon>
    </lineage>
</organism>
<keyword evidence="1" id="KW-1133">Transmembrane helix</keyword>
<gene>
    <name evidence="2" type="ORF">LCGC14_2585870</name>
</gene>